<comment type="subcellular location">
    <subcellularLocation>
        <location evidence="1">Secreted</location>
    </subcellularLocation>
</comment>
<evidence type="ECO:0000256" key="2">
    <source>
        <dbReference type="ARBA" id="ARBA00022525"/>
    </source>
</evidence>
<dbReference type="GO" id="GO:0005576">
    <property type="term" value="C:extracellular region"/>
    <property type="evidence" value="ECO:0007669"/>
    <property type="project" value="UniProtKB-SubCell"/>
</dbReference>
<evidence type="ECO:0000256" key="3">
    <source>
        <dbReference type="ARBA" id="ARBA00023119"/>
    </source>
</evidence>
<feature type="compositionally biased region" description="Pro residues" evidence="4">
    <location>
        <begin position="288"/>
        <end position="301"/>
    </location>
</feature>
<accession>A0AB34HN04</accession>
<evidence type="ECO:0000256" key="1">
    <source>
        <dbReference type="ARBA" id="ARBA00004613"/>
    </source>
</evidence>
<organism evidence="6 7">
    <name type="scientific">Eschrichtius robustus</name>
    <name type="common">California gray whale</name>
    <name type="synonym">Eschrichtius gibbosus</name>
    <dbReference type="NCBI Taxonomy" id="9764"/>
    <lineage>
        <taxon>Eukaryota</taxon>
        <taxon>Metazoa</taxon>
        <taxon>Chordata</taxon>
        <taxon>Craniata</taxon>
        <taxon>Vertebrata</taxon>
        <taxon>Euteleostomi</taxon>
        <taxon>Mammalia</taxon>
        <taxon>Eutheria</taxon>
        <taxon>Laurasiatheria</taxon>
        <taxon>Artiodactyla</taxon>
        <taxon>Whippomorpha</taxon>
        <taxon>Cetacea</taxon>
        <taxon>Mysticeti</taxon>
        <taxon>Eschrichtiidae</taxon>
        <taxon>Eschrichtius</taxon>
    </lineage>
</organism>
<comment type="caution">
    <text evidence="6">The sequence shown here is derived from an EMBL/GenBank/DDBJ whole genome shotgun (WGS) entry which is preliminary data.</text>
</comment>
<feature type="domain" description="Fibrillar collagen NC1" evidence="5">
    <location>
        <begin position="391"/>
        <end position="521"/>
    </location>
</feature>
<feature type="compositionally biased region" description="Basic and acidic residues" evidence="4">
    <location>
        <begin position="197"/>
        <end position="206"/>
    </location>
</feature>
<feature type="compositionally biased region" description="Basic and acidic residues" evidence="4">
    <location>
        <begin position="131"/>
        <end position="140"/>
    </location>
</feature>
<dbReference type="GO" id="GO:0005201">
    <property type="term" value="F:extracellular matrix structural constituent"/>
    <property type="evidence" value="ECO:0007669"/>
    <property type="project" value="InterPro"/>
</dbReference>
<feature type="region of interest" description="Disordered" evidence="4">
    <location>
        <begin position="226"/>
        <end position="352"/>
    </location>
</feature>
<dbReference type="Proteomes" id="UP001159641">
    <property type="component" value="Unassembled WGS sequence"/>
</dbReference>
<dbReference type="InterPro" id="IPR000885">
    <property type="entry name" value="Fib_collagen_C"/>
</dbReference>
<name>A0AB34HN04_ESCRO</name>
<dbReference type="SMART" id="SM00038">
    <property type="entry name" value="COLFI"/>
    <property type="match status" value="1"/>
</dbReference>
<proteinExistence type="predicted"/>
<dbReference type="AlphaFoldDB" id="A0AB34HN04"/>
<dbReference type="EMBL" id="JAIQCJ010001090">
    <property type="protein sequence ID" value="KAJ8792400.1"/>
    <property type="molecule type" value="Genomic_DNA"/>
</dbReference>
<evidence type="ECO:0000313" key="6">
    <source>
        <dbReference type="EMBL" id="KAJ8792400.1"/>
    </source>
</evidence>
<feature type="region of interest" description="Disordered" evidence="4">
    <location>
        <begin position="106"/>
        <end position="206"/>
    </location>
</feature>
<evidence type="ECO:0000313" key="7">
    <source>
        <dbReference type="Proteomes" id="UP001159641"/>
    </source>
</evidence>
<keyword evidence="3" id="KW-0176">Collagen</keyword>
<evidence type="ECO:0000259" key="5">
    <source>
        <dbReference type="PROSITE" id="PS51461"/>
    </source>
</evidence>
<dbReference type="Gene3D" id="2.60.120.1000">
    <property type="match status" value="1"/>
</dbReference>
<sequence>MAVPTRSSVPAITAVLAMTAEGLGAQLTGEAGLEGPPGKTGPIGPQGAPGKPGPDGLRGIPGPVVSGPGEAWGAWLQREGHRDGDGNGDGQGGAHTEDQLCFRVSKVSQEPQAPMAPPAPWVPQDSLASKETLDPKEKSLVHGVSPWHRDLERGSAQRLQTPSVGKATGRLAGRTEQTGPQDTRRPRPRGSCFRSGKRPEGTRRGRFTLEHRKEVFTPTALRVPSLTAGVQAPRAQQGARAPLTRGQPRLGEEASENRGAWLQDKLPSDPNAADRFCSFQGITGPSGPIGPPGPPGLPGPTGPKGEAGQPGPPGLPDPAGAALAVPALPPPGGRLVLSHPPPSPFGTQGPPGEVIQPLPIQASRTRRNIDASQLMGDGEGEHYMDYADGMEEIFGSLNSLKLEIEQMKRPLGTQQNPARTCKDLQLCHPDFPDGEYWVDPNQGCSRDSFKVYCNFTAGGSTCVFPDKKSEGVSTRLHRLLSPWGRARAPDISRACSFKNETQKLARSKIKAFPPEADLNLP</sequence>
<feature type="region of interest" description="Disordered" evidence="4">
    <location>
        <begin position="27"/>
        <end position="65"/>
    </location>
</feature>
<gene>
    <name evidence="6" type="ORF">J1605_019619</name>
</gene>
<keyword evidence="7" id="KW-1185">Reference proteome</keyword>
<protein>
    <recommendedName>
        <fullName evidence="5">Fibrillar collagen NC1 domain-containing protein</fullName>
    </recommendedName>
</protein>
<keyword evidence="2" id="KW-0964">Secreted</keyword>
<dbReference type="PROSITE" id="PS51461">
    <property type="entry name" value="NC1_FIB"/>
    <property type="match status" value="1"/>
</dbReference>
<reference evidence="6 7" key="1">
    <citation type="submission" date="2022-11" db="EMBL/GenBank/DDBJ databases">
        <title>Whole genome sequence of Eschrichtius robustus ER-17-0199.</title>
        <authorList>
            <person name="Bruniche-Olsen A."/>
            <person name="Black A.N."/>
            <person name="Fields C.J."/>
            <person name="Walden K."/>
            <person name="Dewoody J.A."/>
        </authorList>
    </citation>
    <scope>NUCLEOTIDE SEQUENCE [LARGE SCALE GENOMIC DNA]</scope>
    <source>
        <strain evidence="6">ER-17-0199</strain>
        <tissue evidence="6">Blubber</tissue>
    </source>
</reference>
<dbReference type="Pfam" id="PF01410">
    <property type="entry name" value="COLFI"/>
    <property type="match status" value="1"/>
</dbReference>
<feature type="compositionally biased region" description="Low complexity" evidence="4">
    <location>
        <begin position="317"/>
        <end position="326"/>
    </location>
</feature>
<feature type="compositionally biased region" description="Low complexity" evidence="4">
    <location>
        <begin position="228"/>
        <end position="242"/>
    </location>
</feature>
<evidence type="ECO:0000256" key="4">
    <source>
        <dbReference type="SAM" id="MobiDB-lite"/>
    </source>
</evidence>
<dbReference type="GO" id="GO:0005581">
    <property type="term" value="C:collagen trimer"/>
    <property type="evidence" value="ECO:0007669"/>
    <property type="project" value="UniProtKB-KW"/>
</dbReference>